<dbReference type="GeneID" id="19140307"/>
<dbReference type="InterPro" id="IPR021109">
    <property type="entry name" value="Peptidase_aspartic_dom_sf"/>
</dbReference>
<keyword evidence="2" id="KW-1185">Reference proteome</keyword>
<organism evidence="1 2">
    <name type="scientific">Cochliobolus sativus (strain ND90Pr / ATCC 201652)</name>
    <name type="common">Common root rot and spot blotch fungus</name>
    <name type="synonym">Bipolaris sorokiniana</name>
    <dbReference type="NCBI Taxonomy" id="665912"/>
    <lineage>
        <taxon>Eukaryota</taxon>
        <taxon>Fungi</taxon>
        <taxon>Dikarya</taxon>
        <taxon>Ascomycota</taxon>
        <taxon>Pezizomycotina</taxon>
        <taxon>Dothideomycetes</taxon>
        <taxon>Pleosporomycetidae</taxon>
        <taxon>Pleosporales</taxon>
        <taxon>Pleosporineae</taxon>
        <taxon>Pleosporaceae</taxon>
        <taxon>Bipolaris</taxon>
    </lineage>
</organism>
<evidence type="ECO:0000313" key="2">
    <source>
        <dbReference type="Proteomes" id="UP000016934"/>
    </source>
</evidence>
<dbReference type="RefSeq" id="XP_007694406.1">
    <property type="nucleotide sequence ID" value="XM_007696216.1"/>
</dbReference>
<dbReference type="HOGENOM" id="CLU_154973_0_0_1"/>
<protein>
    <submittedName>
        <fullName evidence="1">Uncharacterized protein</fullName>
    </submittedName>
</protein>
<feature type="non-terminal residue" evidence="1">
    <location>
        <position position="1"/>
    </location>
</feature>
<accession>M2SP24</accession>
<name>M2SP24_COCSN</name>
<reference evidence="1 2" key="1">
    <citation type="journal article" date="2012" name="PLoS Pathog.">
        <title>Diverse lifestyles and strategies of plant pathogenesis encoded in the genomes of eighteen Dothideomycetes fungi.</title>
        <authorList>
            <person name="Ohm R.A."/>
            <person name="Feau N."/>
            <person name="Henrissat B."/>
            <person name="Schoch C.L."/>
            <person name="Horwitz B.A."/>
            <person name="Barry K.W."/>
            <person name="Condon B.J."/>
            <person name="Copeland A.C."/>
            <person name="Dhillon B."/>
            <person name="Glaser F."/>
            <person name="Hesse C.N."/>
            <person name="Kosti I."/>
            <person name="LaButti K."/>
            <person name="Lindquist E.A."/>
            <person name="Lucas S."/>
            <person name="Salamov A.A."/>
            <person name="Bradshaw R.E."/>
            <person name="Ciuffetti L."/>
            <person name="Hamelin R.C."/>
            <person name="Kema G.H.J."/>
            <person name="Lawrence C."/>
            <person name="Scott J.A."/>
            <person name="Spatafora J.W."/>
            <person name="Turgeon B.G."/>
            <person name="de Wit P.J.G.M."/>
            <person name="Zhong S."/>
            <person name="Goodwin S.B."/>
            <person name="Grigoriev I.V."/>
        </authorList>
    </citation>
    <scope>NUCLEOTIDE SEQUENCE [LARGE SCALE GENOMIC DNA]</scope>
    <source>
        <strain evidence="2">ND90Pr / ATCC 201652</strain>
    </source>
</reference>
<dbReference type="Gene3D" id="2.40.70.10">
    <property type="entry name" value="Acid Proteases"/>
    <property type="match status" value="1"/>
</dbReference>
<dbReference type="EMBL" id="KB445637">
    <property type="protein sequence ID" value="EMD68948.1"/>
    <property type="molecule type" value="Genomic_DNA"/>
</dbReference>
<dbReference type="KEGG" id="bsc:COCSADRAFT_54413"/>
<feature type="non-terminal residue" evidence="1">
    <location>
        <position position="103"/>
    </location>
</feature>
<sequence>REKISIMDLGETEMIIGYDWLLKHNPAIDWQKKTLLSREPVHKVTGVRHETRPTNQRATQDGRFGMISPHKIARIYAKDPQRVGVIWIRQIATTKDRSVPQLA</sequence>
<gene>
    <name evidence="1" type="ORF">COCSADRAFT_54413</name>
</gene>
<dbReference type="AlphaFoldDB" id="M2SP24"/>
<dbReference type="Proteomes" id="UP000016934">
    <property type="component" value="Unassembled WGS sequence"/>
</dbReference>
<proteinExistence type="predicted"/>
<reference evidence="2" key="2">
    <citation type="journal article" date="2013" name="PLoS Genet.">
        <title>Comparative genome structure, secondary metabolite, and effector coding capacity across Cochliobolus pathogens.</title>
        <authorList>
            <person name="Condon B.J."/>
            <person name="Leng Y."/>
            <person name="Wu D."/>
            <person name="Bushley K.E."/>
            <person name="Ohm R.A."/>
            <person name="Otillar R."/>
            <person name="Martin J."/>
            <person name="Schackwitz W."/>
            <person name="Grimwood J."/>
            <person name="MohdZainudin N."/>
            <person name="Xue C."/>
            <person name="Wang R."/>
            <person name="Manning V.A."/>
            <person name="Dhillon B."/>
            <person name="Tu Z.J."/>
            <person name="Steffenson B.J."/>
            <person name="Salamov A."/>
            <person name="Sun H."/>
            <person name="Lowry S."/>
            <person name="LaButti K."/>
            <person name="Han J."/>
            <person name="Copeland A."/>
            <person name="Lindquist E."/>
            <person name="Barry K."/>
            <person name="Schmutz J."/>
            <person name="Baker S.E."/>
            <person name="Ciuffetti L.M."/>
            <person name="Grigoriev I.V."/>
            <person name="Zhong S."/>
            <person name="Turgeon B.G."/>
        </authorList>
    </citation>
    <scope>NUCLEOTIDE SEQUENCE [LARGE SCALE GENOMIC DNA]</scope>
    <source>
        <strain evidence="2">ND90Pr / ATCC 201652</strain>
    </source>
</reference>
<evidence type="ECO:0000313" key="1">
    <source>
        <dbReference type="EMBL" id="EMD68948.1"/>
    </source>
</evidence>